<evidence type="ECO:0000313" key="2">
    <source>
        <dbReference type="EMBL" id="ANU13142.1"/>
    </source>
</evidence>
<dbReference type="Gene3D" id="3.40.50.150">
    <property type="entry name" value="Vaccinia Virus protein VP39"/>
    <property type="match status" value="1"/>
</dbReference>
<name>A0A1C7DP07_9BACL</name>
<keyword evidence="2" id="KW-0808">Transferase</keyword>
<protein>
    <submittedName>
        <fullName evidence="2">Methyltransferase type 11</fullName>
    </submittedName>
</protein>
<dbReference type="InterPro" id="IPR013216">
    <property type="entry name" value="Methyltransf_11"/>
</dbReference>
<evidence type="ECO:0000313" key="3">
    <source>
        <dbReference type="Proteomes" id="UP000092687"/>
    </source>
</evidence>
<organism evidence="2 3">
    <name type="scientific">Planococcus halocryophilus</name>
    <dbReference type="NCBI Taxonomy" id="1215089"/>
    <lineage>
        <taxon>Bacteria</taxon>
        <taxon>Bacillati</taxon>
        <taxon>Bacillota</taxon>
        <taxon>Bacilli</taxon>
        <taxon>Bacillales</taxon>
        <taxon>Caryophanaceae</taxon>
        <taxon>Planococcus</taxon>
    </lineage>
</organism>
<accession>A0A1C7DP07</accession>
<keyword evidence="2" id="KW-0489">Methyltransferase</keyword>
<dbReference type="GO" id="GO:0032259">
    <property type="term" value="P:methylation"/>
    <property type="evidence" value="ECO:0007669"/>
    <property type="project" value="UniProtKB-KW"/>
</dbReference>
<proteinExistence type="predicted"/>
<reference evidence="3" key="2">
    <citation type="submission" date="2016-10" db="EMBL/GenBank/DDBJ databases">
        <authorList>
            <person name="See-Too W.S."/>
        </authorList>
    </citation>
    <scope>NUCLEOTIDE SEQUENCE [LARGE SCALE GENOMIC DNA]</scope>
    <source>
        <strain evidence="3">DSM 24743</strain>
    </source>
</reference>
<evidence type="ECO:0000259" key="1">
    <source>
        <dbReference type="Pfam" id="PF08241"/>
    </source>
</evidence>
<dbReference type="CDD" id="cd02440">
    <property type="entry name" value="AdoMet_MTases"/>
    <property type="match status" value="1"/>
</dbReference>
<dbReference type="AlphaFoldDB" id="A0A1C7DP07"/>
<dbReference type="PANTHER" id="PTHR45036">
    <property type="entry name" value="METHYLTRANSFERASE LIKE 7B"/>
    <property type="match status" value="1"/>
</dbReference>
<feature type="domain" description="Methyltransferase type 11" evidence="1">
    <location>
        <begin position="37"/>
        <end position="131"/>
    </location>
</feature>
<reference evidence="3" key="1">
    <citation type="submission" date="2016-07" db="EMBL/GenBank/DDBJ databases">
        <authorList>
            <person name="See-Too W.S."/>
        </authorList>
    </citation>
    <scope>NUCLEOTIDE SEQUENCE [LARGE SCALE GENOMIC DNA]</scope>
    <source>
        <strain evidence="3">DSM 24743</strain>
    </source>
</reference>
<dbReference type="KEGG" id="phc:BBI08_04480"/>
<keyword evidence="3" id="KW-1185">Reference proteome</keyword>
<dbReference type="RefSeq" id="WP_065527990.1">
    <property type="nucleotide sequence ID" value="NZ_CP016537.2"/>
</dbReference>
<dbReference type="InterPro" id="IPR029063">
    <property type="entry name" value="SAM-dependent_MTases_sf"/>
</dbReference>
<dbReference type="InterPro" id="IPR052356">
    <property type="entry name" value="Thiol_S-MT"/>
</dbReference>
<dbReference type="Proteomes" id="UP000092687">
    <property type="component" value="Chromosome"/>
</dbReference>
<dbReference type="EMBL" id="CP016537">
    <property type="protein sequence ID" value="ANU13142.1"/>
    <property type="molecule type" value="Genomic_DNA"/>
</dbReference>
<gene>
    <name evidence="2" type="ORF">BBI08_04480</name>
</gene>
<dbReference type="SUPFAM" id="SSF53335">
    <property type="entry name" value="S-adenosyl-L-methionine-dependent methyltransferases"/>
    <property type="match status" value="1"/>
</dbReference>
<dbReference type="PANTHER" id="PTHR45036:SF1">
    <property type="entry name" value="METHYLTRANSFERASE LIKE 7A"/>
    <property type="match status" value="1"/>
</dbReference>
<sequence>MSKLFPALYDIAMKPLEKTRFEKVRANLVRKAQGRVLEIGFGTGANFPYYRDVERVDAIEPNPEMSKHAAKRIKKAHVPIYTYEAEAEELPFEKNSFDTIVATLVFCTIPYPIKALEEIKRASKPGGKVLFFEHVKVDQEAIGKTQEVLTPVWKKLCDGCHLDRDTLELVKRSGLKVEKVTSYYGGLFLTIECRNPE</sequence>
<dbReference type="OrthoDB" id="9772751at2"/>
<dbReference type="STRING" id="1215089.BBI08_04480"/>
<dbReference type="GO" id="GO:0008757">
    <property type="term" value="F:S-adenosylmethionine-dependent methyltransferase activity"/>
    <property type="evidence" value="ECO:0007669"/>
    <property type="project" value="InterPro"/>
</dbReference>
<dbReference type="Pfam" id="PF08241">
    <property type="entry name" value="Methyltransf_11"/>
    <property type="match status" value="1"/>
</dbReference>